<organism evidence="1 2">
    <name type="scientific">Trichonephila clavata</name>
    <name type="common">Joro spider</name>
    <name type="synonym">Nephila clavata</name>
    <dbReference type="NCBI Taxonomy" id="2740835"/>
    <lineage>
        <taxon>Eukaryota</taxon>
        <taxon>Metazoa</taxon>
        <taxon>Ecdysozoa</taxon>
        <taxon>Arthropoda</taxon>
        <taxon>Chelicerata</taxon>
        <taxon>Arachnida</taxon>
        <taxon>Araneae</taxon>
        <taxon>Araneomorphae</taxon>
        <taxon>Entelegynae</taxon>
        <taxon>Araneoidea</taxon>
        <taxon>Nephilidae</taxon>
        <taxon>Trichonephila</taxon>
    </lineage>
</organism>
<dbReference type="Proteomes" id="UP000887116">
    <property type="component" value="Unassembled WGS sequence"/>
</dbReference>
<dbReference type="AlphaFoldDB" id="A0A8X6FPD4"/>
<gene>
    <name evidence="1" type="ORF">TNCT_305161</name>
</gene>
<dbReference type="OrthoDB" id="10323827at2759"/>
<comment type="caution">
    <text evidence="1">The sequence shown here is derived from an EMBL/GenBank/DDBJ whole genome shotgun (WGS) entry which is preliminary data.</text>
</comment>
<name>A0A8X6FPD4_TRICU</name>
<accession>A0A8X6FPD4</accession>
<evidence type="ECO:0000313" key="2">
    <source>
        <dbReference type="Proteomes" id="UP000887116"/>
    </source>
</evidence>
<sequence length="87" mass="9877">MLVIVIPLTTRRLRSINLEANEVSAFSIGTKDLAKLRLITPEDRYTSMIYRSNRNSATIIEFRCKSYSATAGPSLGDKIVPYLERRL</sequence>
<protein>
    <submittedName>
        <fullName evidence="1">Uncharacterized protein</fullName>
    </submittedName>
</protein>
<proteinExistence type="predicted"/>
<dbReference type="EMBL" id="BMAO01013088">
    <property type="protein sequence ID" value="GFQ86215.1"/>
    <property type="molecule type" value="Genomic_DNA"/>
</dbReference>
<reference evidence="1" key="1">
    <citation type="submission" date="2020-07" db="EMBL/GenBank/DDBJ databases">
        <title>Multicomponent nature underlies the extraordinary mechanical properties of spider dragline silk.</title>
        <authorList>
            <person name="Kono N."/>
            <person name="Nakamura H."/>
            <person name="Mori M."/>
            <person name="Yoshida Y."/>
            <person name="Ohtoshi R."/>
            <person name="Malay A.D."/>
            <person name="Moran D.A.P."/>
            <person name="Tomita M."/>
            <person name="Numata K."/>
            <person name="Arakawa K."/>
        </authorList>
    </citation>
    <scope>NUCLEOTIDE SEQUENCE</scope>
</reference>
<evidence type="ECO:0000313" key="1">
    <source>
        <dbReference type="EMBL" id="GFQ86215.1"/>
    </source>
</evidence>
<keyword evidence="2" id="KW-1185">Reference proteome</keyword>